<dbReference type="InterPro" id="IPR002716">
    <property type="entry name" value="PIN_dom"/>
</dbReference>
<keyword evidence="1" id="KW-0460">Magnesium</keyword>
<evidence type="ECO:0000259" key="2">
    <source>
        <dbReference type="Pfam" id="PF01850"/>
    </source>
</evidence>
<feature type="domain" description="PIN" evidence="2">
    <location>
        <begin position="5"/>
        <end position="120"/>
    </location>
</feature>
<dbReference type="Gene3D" id="3.40.50.1010">
    <property type="entry name" value="5'-nuclease"/>
    <property type="match status" value="1"/>
</dbReference>
<proteinExistence type="predicted"/>
<dbReference type="SUPFAM" id="SSF88723">
    <property type="entry name" value="PIN domain-like"/>
    <property type="match status" value="1"/>
</dbReference>
<dbReference type="CDD" id="cd09873">
    <property type="entry name" value="PIN_Pae0151-like"/>
    <property type="match status" value="1"/>
</dbReference>
<gene>
    <name evidence="3" type="ORF">SJAV_27380</name>
</gene>
<dbReference type="InterPro" id="IPR051619">
    <property type="entry name" value="TypeII_TA_RNase_PINc/VapC"/>
</dbReference>
<organism evidence="3">
    <name type="scientific">Sulfurisphaera javensis</name>
    <dbReference type="NCBI Taxonomy" id="2049879"/>
    <lineage>
        <taxon>Archaea</taxon>
        <taxon>Thermoproteota</taxon>
        <taxon>Thermoprotei</taxon>
        <taxon>Sulfolobales</taxon>
        <taxon>Sulfolobaceae</taxon>
        <taxon>Sulfurisphaera</taxon>
    </lineage>
</organism>
<sequence length="136" mass="15887">MKDEYLLDTSALYPLLFKILTHEVNIDFISSSHILDLTIYELGNAIWKDAKLLKRIKDPLSVMRNFMIIISKMKTEKVTDYVEVMLIAMERDLTFYDSAYVYVAESKGYTLITYDSELLNKCKNAKRLEDILNKQS</sequence>
<dbReference type="AlphaFoldDB" id="A0AAT9GV84"/>
<dbReference type="KEGG" id="sjv:SJAV_27380"/>
<dbReference type="PANTHER" id="PTHR35901">
    <property type="entry name" value="RIBONUCLEASE VAPC3"/>
    <property type="match status" value="1"/>
</dbReference>
<dbReference type="EMBL" id="AP031322">
    <property type="protein sequence ID" value="BFH74794.1"/>
    <property type="molecule type" value="Genomic_DNA"/>
</dbReference>
<dbReference type="InterPro" id="IPR029060">
    <property type="entry name" value="PIN-like_dom_sf"/>
</dbReference>
<evidence type="ECO:0000256" key="1">
    <source>
        <dbReference type="ARBA" id="ARBA00022842"/>
    </source>
</evidence>
<accession>A0AAT9GV84</accession>
<dbReference type="GeneID" id="92355689"/>
<dbReference type="InterPro" id="IPR044153">
    <property type="entry name" value="PIN_Pae0151-like"/>
</dbReference>
<dbReference type="Pfam" id="PF01850">
    <property type="entry name" value="PIN"/>
    <property type="match status" value="1"/>
</dbReference>
<evidence type="ECO:0000313" key="3">
    <source>
        <dbReference type="EMBL" id="BFH74794.1"/>
    </source>
</evidence>
<dbReference type="PANTHER" id="PTHR35901:SF1">
    <property type="entry name" value="EXONUCLEASE VAPC9"/>
    <property type="match status" value="1"/>
</dbReference>
<protein>
    <submittedName>
        <fullName evidence="3">Type II toxin-antitoxin system VapC family toxin</fullName>
    </submittedName>
</protein>
<name>A0AAT9GV84_9CREN</name>
<dbReference type="RefSeq" id="WP_369610267.1">
    <property type="nucleotide sequence ID" value="NZ_AP031322.1"/>
</dbReference>
<reference evidence="3" key="1">
    <citation type="submission" date="2024-03" db="EMBL/GenBank/DDBJ databases">
        <title>Complete genome sequence of Sulfurisphaera javensis strain KD-1.</title>
        <authorList>
            <person name="Sakai H."/>
            <person name="Nur N."/>
            <person name="Suwanto A."/>
            <person name="Kurosawa N."/>
        </authorList>
    </citation>
    <scope>NUCLEOTIDE SEQUENCE</scope>
    <source>
        <strain evidence="3">KD-1</strain>
    </source>
</reference>